<dbReference type="RefSeq" id="WP_186948506.1">
    <property type="nucleotide sequence ID" value="NZ_JACOGF010000009.1"/>
</dbReference>
<evidence type="ECO:0000256" key="1">
    <source>
        <dbReference type="ARBA" id="ARBA00008857"/>
    </source>
</evidence>
<dbReference type="InterPro" id="IPR025166">
    <property type="entry name" value="Integrase_DNA_bind_dom"/>
</dbReference>
<dbReference type="Gene3D" id="3.30.160.390">
    <property type="entry name" value="Integrase, DNA-binding domain"/>
    <property type="match status" value="1"/>
</dbReference>
<dbReference type="Pfam" id="PF00589">
    <property type="entry name" value="Phage_integrase"/>
    <property type="match status" value="1"/>
</dbReference>
<comment type="caution">
    <text evidence="6">The sequence shown here is derived from an EMBL/GenBank/DDBJ whole genome shotgun (WGS) entry which is preliminary data.</text>
</comment>
<dbReference type="InterPro" id="IPR002104">
    <property type="entry name" value="Integrase_catalytic"/>
</dbReference>
<keyword evidence="2" id="KW-0229">DNA integration</keyword>
<dbReference type="PANTHER" id="PTHR30629:SF2">
    <property type="entry name" value="PROPHAGE INTEGRASE INTS-RELATED"/>
    <property type="match status" value="1"/>
</dbReference>
<reference evidence="6 7" key="1">
    <citation type="submission" date="2020-08" db="EMBL/GenBank/DDBJ databases">
        <title>Novel species isolated from subtropical streams in China.</title>
        <authorList>
            <person name="Lu H."/>
        </authorList>
    </citation>
    <scope>NUCLEOTIDE SEQUENCE [LARGE SCALE GENOMIC DNA]</scope>
    <source>
        <strain evidence="6 7">CY18W</strain>
    </source>
</reference>
<dbReference type="GO" id="GO:0003677">
    <property type="term" value="F:DNA binding"/>
    <property type="evidence" value="ECO:0007669"/>
    <property type="project" value="UniProtKB-KW"/>
</dbReference>
<protein>
    <submittedName>
        <fullName evidence="6">Integrase arm-type DNA-binding domain-containing protein</fullName>
    </submittedName>
</protein>
<dbReference type="EMBL" id="JACOGF010000009">
    <property type="protein sequence ID" value="MBC3919228.1"/>
    <property type="molecule type" value="Genomic_DNA"/>
</dbReference>
<dbReference type="SUPFAM" id="SSF56349">
    <property type="entry name" value="DNA breaking-rejoining enzymes"/>
    <property type="match status" value="1"/>
</dbReference>
<dbReference type="PANTHER" id="PTHR30629">
    <property type="entry name" value="PROPHAGE INTEGRASE"/>
    <property type="match status" value="1"/>
</dbReference>
<comment type="similarity">
    <text evidence="1">Belongs to the 'phage' integrase family.</text>
</comment>
<dbReference type="Pfam" id="PF22022">
    <property type="entry name" value="Phage_int_M"/>
    <property type="match status" value="1"/>
</dbReference>
<sequence length="420" mass="47738">MPKLAIPLTDTKIRNAKPRDKIYSLADGGGLNLEISPTGSKIWRMRYRQENGKANRLSFGEYPTVSLQDAREKRTEARKLIIEGIDPSESKKAKKVAKIEAATNNFEAVAWEWFRIKIEPLSETHKARTKAYLENDLIPYLGKQPIAEIKAIDLLRCLRRIESRKNNRGQRVTETANRVRTLMSGLWRYAIQTSRAERDIAHDLLGALEKHVSKNFSHIVDQNLLGQLMRDIDRYVGSPATKAALQLLPLVFTRPGELRQAKWKDINFISKEWRYLVTKTEIDHIVPLSDQAIQIIQSMRPYTGFGEYVFSAGSGAKPISDGTINKALKTLGYSSEVIQPHGFRHTAATALAELGWGEDKIERQLSHLVQGVKGKYQKAKYLEDRREMMKAWSTYLDTLKNTEKVLSIKHVAISSNSAIR</sequence>
<organism evidence="6 7">
    <name type="scientific">Undibacterium hunanense</name>
    <dbReference type="NCBI Taxonomy" id="2762292"/>
    <lineage>
        <taxon>Bacteria</taxon>
        <taxon>Pseudomonadati</taxon>
        <taxon>Pseudomonadota</taxon>
        <taxon>Betaproteobacteria</taxon>
        <taxon>Burkholderiales</taxon>
        <taxon>Oxalobacteraceae</taxon>
        <taxon>Undibacterium</taxon>
    </lineage>
</organism>
<dbReference type="CDD" id="cd00801">
    <property type="entry name" value="INT_P4_C"/>
    <property type="match status" value="1"/>
</dbReference>
<dbReference type="InterPro" id="IPR038488">
    <property type="entry name" value="Integrase_DNA-bd_sf"/>
</dbReference>
<dbReference type="InterPro" id="IPR013762">
    <property type="entry name" value="Integrase-like_cat_sf"/>
</dbReference>
<dbReference type="InterPro" id="IPR011010">
    <property type="entry name" value="DNA_brk_join_enz"/>
</dbReference>
<evidence type="ECO:0000256" key="2">
    <source>
        <dbReference type="ARBA" id="ARBA00022908"/>
    </source>
</evidence>
<keyword evidence="4" id="KW-0233">DNA recombination</keyword>
<dbReference type="Gene3D" id="1.10.150.130">
    <property type="match status" value="1"/>
</dbReference>
<dbReference type="Gene3D" id="1.10.443.10">
    <property type="entry name" value="Intergrase catalytic core"/>
    <property type="match status" value="1"/>
</dbReference>
<evidence type="ECO:0000256" key="3">
    <source>
        <dbReference type="ARBA" id="ARBA00023125"/>
    </source>
</evidence>
<name>A0ABR6ZTK8_9BURK</name>
<feature type="domain" description="Tyr recombinase" evidence="5">
    <location>
        <begin position="211"/>
        <end position="390"/>
    </location>
</feature>
<dbReference type="Pfam" id="PF13356">
    <property type="entry name" value="Arm-DNA-bind_3"/>
    <property type="match status" value="1"/>
</dbReference>
<dbReference type="InterPro" id="IPR053876">
    <property type="entry name" value="Phage_int_M"/>
</dbReference>
<dbReference type="InterPro" id="IPR050808">
    <property type="entry name" value="Phage_Integrase"/>
</dbReference>
<gene>
    <name evidence="6" type="ORF">H8L32_17180</name>
</gene>
<keyword evidence="3 6" id="KW-0238">DNA-binding</keyword>
<dbReference type="InterPro" id="IPR010998">
    <property type="entry name" value="Integrase_recombinase_N"/>
</dbReference>
<evidence type="ECO:0000259" key="5">
    <source>
        <dbReference type="PROSITE" id="PS51898"/>
    </source>
</evidence>
<evidence type="ECO:0000313" key="6">
    <source>
        <dbReference type="EMBL" id="MBC3919228.1"/>
    </source>
</evidence>
<proteinExistence type="inferred from homology"/>
<evidence type="ECO:0000256" key="4">
    <source>
        <dbReference type="ARBA" id="ARBA00023172"/>
    </source>
</evidence>
<keyword evidence="7" id="KW-1185">Reference proteome</keyword>
<evidence type="ECO:0000313" key="7">
    <source>
        <dbReference type="Proteomes" id="UP000650424"/>
    </source>
</evidence>
<dbReference type="Proteomes" id="UP000650424">
    <property type="component" value="Unassembled WGS sequence"/>
</dbReference>
<accession>A0ABR6ZTK8</accession>
<dbReference type="PROSITE" id="PS51898">
    <property type="entry name" value="TYR_RECOMBINASE"/>
    <property type="match status" value="1"/>
</dbReference>